<dbReference type="AlphaFoldDB" id="A0A133V6U5"/>
<organism evidence="1 2">
    <name type="scientific">candidate division MSBL1 archaeon SCGC-AAA261F17</name>
    <dbReference type="NCBI Taxonomy" id="1698274"/>
    <lineage>
        <taxon>Archaea</taxon>
        <taxon>Methanobacteriati</taxon>
        <taxon>Methanobacteriota</taxon>
        <taxon>candidate division MSBL1</taxon>
    </lineage>
</organism>
<proteinExistence type="predicted"/>
<comment type="caution">
    <text evidence="1">The sequence shown here is derived from an EMBL/GenBank/DDBJ whole genome shotgun (WGS) entry which is preliminary data.</text>
</comment>
<accession>A0A133V6U5</accession>
<reference evidence="1 2" key="1">
    <citation type="journal article" date="2016" name="Sci. Rep.">
        <title>Metabolic traits of an uncultured archaeal lineage -MSBL1- from brine pools of the Red Sea.</title>
        <authorList>
            <person name="Mwirichia R."/>
            <person name="Alam I."/>
            <person name="Rashid M."/>
            <person name="Vinu M."/>
            <person name="Ba-Alawi W."/>
            <person name="Anthony Kamau A."/>
            <person name="Kamanda Ngugi D."/>
            <person name="Goker M."/>
            <person name="Klenk H.P."/>
            <person name="Bajic V."/>
            <person name="Stingl U."/>
        </authorList>
    </citation>
    <scope>NUCLEOTIDE SEQUENCE [LARGE SCALE GENOMIC DNA]</scope>
    <source>
        <strain evidence="1">SCGC-AAA261F17</strain>
    </source>
</reference>
<keyword evidence="2" id="KW-1185">Reference proteome</keyword>
<dbReference type="Proteomes" id="UP000070035">
    <property type="component" value="Unassembled WGS sequence"/>
</dbReference>
<evidence type="ECO:0000313" key="1">
    <source>
        <dbReference type="EMBL" id="KXB02126.1"/>
    </source>
</evidence>
<sequence length="111" mass="12844">MQTTIQGKIFPSEHQGERPDELMRIQSSCMRYSYNRLCEGKSKSEIEADLKQKFSSINSRYSRGGYFRAEANYESALELVKSGELKSPEKVVFVGRKNLKKRERGEITNEE</sequence>
<gene>
    <name evidence="1" type="ORF">AKJ44_01350</name>
</gene>
<name>A0A133V6U5_9EURY</name>
<evidence type="ECO:0008006" key="3">
    <source>
        <dbReference type="Google" id="ProtNLM"/>
    </source>
</evidence>
<evidence type="ECO:0000313" key="2">
    <source>
        <dbReference type="Proteomes" id="UP000070035"/>
    </source>
</evidence>
<protein>
    <recommendedName>
        <fullName evidence="3">Transposase putative helix-turn-helix domain-containing protein</fullName>
    </recommendedName>
</protein>
<dbReference type="EMBL" id="LHXY01000012">
    <property type="protein sequence ID" value="KXB02126.1"/>
    <property type="molecule type" value="Genomic_DNA"/>
</dbReference>